<dbReference type="InterPro" id="IPR035647">
    <property type="entry name" value="EFG_III/V"/>
</dbReference>
<proteinExistence type="inferred from homology"/>
<feature type="domain" description="UPF0029" evidence="3">
    <location>
        <begin position="139"/>
        <end position="194"/>
    </location>
</feature>
<evidence type="ECO:0000313" key="4">
    <source>
        <dbReference type="EMBL" id="VTS16154.1"/>
    </source>
</evidence>
<dbReference type="RefSeq" id="WP_077323440.1">
    <property type="nucleotide sequence ID" value="NZ_CABEHT010000001.1"/>
</dbReference>
<dbReference type="EMBL" id="CABEHT010000001">
    <property type="protein sequence ID" value="VTS20029.1"/>
    <property type="molecule type" value="Genomic_DNA"/>
</dbReference>
<dbReference type="Pfam" id="PF01205">
    <property type="entry name" value="Impact_N"/>
    <property type="match status" value="1"/>
</dbReference>
<dbReference type="InterPro" id="IPR001498">
    <property type="entry name" value="Impact_N"/>
</dbReference>
<evidence type="ECO:0000313" key="7">
    <source>
        <dbReference type="Proteomes" id="UP000394068"/>
    </source>
</evidence>
<dbReference type="NCBIfam" id="TIGR00257">
    <property type="entry name" value="IMPACT_YIGZ"/>
    <property type="match status" value="1"/>
</dbReference>
<evidence type="ECO:0000259" key="2">
    <source>
        <dbReference type="Pfam" id="PF01205"/>
    </source>
</evidence>
<dbReference type="InterPro" id="IPR036956">
    <property type="entry name" value="Impact_N_sf"/>
</dbReference>
<dbReference type="InterPro" id="IPR020568">
    <property type="entry name" value="Ribosomal_Su5_D2-typ_SF"/>
</dbReference>
<dbReference type="PANTHER" id="PTHR16301:SF20">
    <property type="entry name" value="IMPACT FAMILY MEMBER YIGZ"/>
    <property type="match status" value="1"/>
</dbReference>
<evidence type="ECO:0000313" key="5">
    <source>
        <dbReference type="EMBL" id="VTS20029.1"/>
    </source>
</evidence>
<dbReference type="Proteomes" id="UP000394068">
    <property type="component" value="Unassembled WGS sequence"/>
</dbReference>
<dbReference type="GO" id="GO:0005737">
    <property type="term" value="C:cytoplasm"/>
    <property type="evidence" value="ECO:0007669"/>
    <property type="project" value="TreeGrafter"/>
</dbReference>
<gene>
    <name evidence="4" type="primary">yigZ</name>
    <name evidence="4" type="ORF">NCTC5385_00586</name>
    <name evidence="5" type="ORF">NCTC5386_01746</name>
</gene>
<organism evidence="4 6">
    <name type="scientific">Streptococcus pseudoporcinus</name>
    <dbReference type="NCBI Taxonomy" id="361101"/>
    <lineage>
        <taxon>Bacteria</taxon>
        <taxon>Bacillati</taxon>
        <taxon>Bacillota</taxon>
        <taxon>Bacilli</taxon>
        <taxon>Lactobacillales</taxon>
        <taxon>Streptococcaceae</taxon>
        <taxon>Streptococcus</taxon>
    </lineage>
</organism>
<evidence type="ECO:0000256" key="1">
    <source>
        <dbReference type="ARBA" id="ARBA00007665"/>
    </source>
</evidence>
<dbReference type="STRING" id="873448.STRPO_0949"/>
<dbReference type="AlphaFoldDB" id="A0A4U9XRJ5"/>
<dbReference type="Gene3D" id="3.30.230.30">
    <property type="entry name" value="Impact, N-terminal domain"/>
    <property type="match status" value="1"/>
</dbReference>
<comment type="similarity">
    <text evidence="1">Belongs to the IMPACT family.</text>
</comment>
<sequence length="209" mass="23380">MKPYKTIQTDGIFEEIIKKSRFIGQAFRISNEEEGKTILAKIKKEHYKANHSCSAMIIGENAQIKRSSDDGEPSGTAGIPILSILEKQELTNILVVVTRYFGGIKLGTGGLIRAYSSVTTATLDSLQQIMVKEQVGLRVHLSYSQYQVFATFLENYGLVEHHTVFTDQVSTTLFCDTDFQAQLIQELTEFYQGKVSFEAVDSQIVEVPI</sequence>
<dbReference type="Proteomes" id="UP000304914">
    <property type="component" value="Chromosome"/>
</dbReference>
<dbReference type="PANTHER" id="PTHR16301">
    <property type="entry name" value="IMPACT-RELATED"/>
    <property type="match status" value="1"/>
</dbReference>
<accession>A0A4U9XRJ5</accession>
<evidence type="ECO:0000259" key="3">
    <source>
        <dbReference type="Pfam" id="PF09186"/>
    </source>
</evidence>
<evidence type="ECO:0000313" key="6">
    <source>
        <dbReference type="Proteomes" id="UP000304914"/>
    </source>
</evidence>
<dbReference type="EMBL" id="LR594035">
    <property type="protein sequence ID" value="VTS16154.1"/>
    <property type="molecule type" value="Genomic_DNA"/>
</dbReference>
<dbReference type="GO" id="GO:0006446">
    <property type="term" value="P:regulation of translational initiation"/>
    <property type="evidence" value="ECO:0007669"/>
    <property type="project" value="TreeGrafter"/>
</dbReference>
<dbReference type="SUPFAM" id="SSF54980">
    <property type="entry name" value="EF-G C-terminal domain-like"/>
    <property type="match status" value="1"/>
</dbReference>
<name>A0A4U9XRJ5_9STRE</name>
<reference evidence="6 7" key="1">
    <citation type="submission" date="2019-05" db="EMBL/GenBank/DDBJ databases">
        <authorList>
            <consortium name="Pathogen Informatics"/>
        </authorList>
    </citation>
    <scope>NUCLEOTIDE SEQUENCE [LARGE SCALE GENOMIC DNA]</scope>
    <source>
        <strain evidence="4 6">NCTC5385</strain>
        <strain evidence="5 7">NCTC5386</strain>
    </source>
</reference>
<dbReference type="InterPro" id="IPR015796">
    <property type="entry name" value="Impact_YigZ-like"/>
</dbReference>
<protein>
    <submittedName>
        <fullName evidence="4">YigZ family protein</fullName>
    </submittedName>
</protein>
<dbReference type="InterPro" id="IPR015269">
    <property type="entry name" value="UPF0029_Impact_C"/>
</dbReference>
<dbReference type="InterPro" id="IPR020569">
    <property type="entry name" value="UPF0029_Impact_CS"/>
</dbReference>
<dbReference type="PROSITE" id="PS00910">
    <property type="entry name" value="UPF0029"/>
    <property type="match status" value="1"/>
</dbReference>
<dbReference type="SUPFAM" id="SSF54211">
    <property type="entry name" value="Ribosomal protein S5 domain 2-like"/>
    <property type="match status" value="1"/>
</dbReference>
<dbReference type="Pfam" id="PF09186">
    <property type="entry name" value="DUF1949"/>
    <property type="match status" value="1"/>
</dbReference>
<feature type="domain" description="Impact N-terminal" evidence="2">
    <location>
        <begin position="18"/>
        <end position="122"/>
    </location>
</feature>
<dbReference type="InterPro" id="IPR023582">
    <property type="entry name" value="Impact"/>
</dbReference>